<sequence>MASETYKLVIVSWMHGAYESPALSSRKSARKDQIEHCEGSEVFIYTKLEKEHLLLLDPQEVSARVCRQD</sequence>
<protein>
    <submittedName>
        <fullName evidence="1">Uncharacterized protein</fullName>
    </submittedName>
</protein>
<dbReference type="Proteomes" id="UP000218334">
    <property type="component" value="Unassembled WGS sequence"/>
</dbReference>
<organism evidence="1 2">
    <name type="scientific">Armillaria solidipes</name>
    <dbReference type="NCBI Taxonomy" id="1076256"/>
    <lineage>
        <taxon>Eukaryota</taxon>
        <taxon>Fungi</taxon>
        <taxon>Dikarya</taxon>
        <taxon>Basidiomycota</taxon>
        <taxon>Agaricomycotina</taxon>
        <taxon>Agaricomycetes</taxon>
        <taxon>Agaricomycetidae</taxon>
        <taxon>Agaricales</taxon>
        <taxon>Marasmiineae</taxon>
        <taxon>Physalacriaceae</taxon>
        <taxon>Armillaria</taxon>
    </lineage>
</organism>
<keyword evidence="2" id="KW-1185">Reference proteome</keyword>
<evidence type="ECO:0000313" key="2">
    <source>
        <dbReference type="Proteomes" id="UP000218334"/>
    </source>
</evidence>
<name>A0A2H3B0F8_9AGAR</name>
<reference evidence="2" key="1">
    <citation type="journal article" date="2017" name="Nat. Ecol. Evol.">
        <title>Genome expansion and lineage-specific genetic innovations in the forest pathogenic fungi Armillaria.</title>
        <authorList>
            <person name="Sipos G."/>
            <person name="Prasanna A.N."/>
            <person name="Walter M.C."/>
            <person name="O'Connor E."/>
            <person name="Balint B."/>
            <person name="Krizsan K."/>
            <person name="Kiss B."/>
            <person name="Hess J."/>
            <person name="Varga T."/>
            <person name="Slot J."/>
            <person name="Riley R."/>
            <person name="Boka B."/>
            <person name="Rigling D."/>
            <person name="Barry K."/>
            <person name="Lee J."/>
            <person name="Mihaltcheva S."/>
            <person name="LaButti K."/>
            <person name="Lipzen A."/>
            <person name="Waldron R."/>
            <person name="Moloney N.M."/>
            <person name="Sperisen C."/>
            <person name="Kredics L."/>
            <person name="Vagvoelgyi C."/>
            <person name="Patrignani A."/>
            <person name="Fitzpatrick D."/>
            <person name="Nagy I."/>
            <person name="Doyle S."/>
            <person name="Anderson J.B."/>
            <person name="Grigoriev I.V."/>
            <person name="Gueldener U."/>
            <person name="Muensterkoetter M."/>
            <person name="Nagy L.G."/>
        </authorList>
    </citation>
    <scope>NUCLEOTIDE SEQUENCE [LARGE SCALE GENOMIC DNA]</scope>
    <source>
        <strain evidence="2">28-4</strain>
    </source>
</reference>
<dbReference type="AlphaFoldDB" id="A0A2H3B0F8"/>
<accession>A0A2H3B0F8</accession>
<proteinExistence type="predicted"/>
<gene>
    <name evidence="1" type="ORF">ARMSODRAFT_1023245</name>
</gene>
<evidence type="ECO:0000313" key="1">
    <source>
        <dbReference type="EMBL" id="PBK64381.1"/>
    </source>
</evidence>
<dbReference type="EMBL" id="KZ293452">
    <property type="protein sequence ID" value="PBK64381.1"/>
    <property type="molecule type" value="Genomic_DNA"/>
</dbReference>